<dbReference type="AlphaFoldDB" id="A0AAD7TMQ9"/>
<organism evidence="1 2">
    <name type="scientific">Trametes cubensis</name>
    <dbReference type="NCBI Taxonomy" id="1111947"/>
    <lineage>
        <taxon>Eukaryota</taxon>
        <taxon>Fungi</taxon>
        <taxon>Dikarya</taxon>
        <taxon>Basidiomycota</taxon>
        <taxon>Agaricomycotina</taxon>
        <taxon>Agaricomycetes</taxon>
        <taxon>Polyporales</taxon>
        <taxon>Polyporaceae</taxon>
        <taxon>Trametes</taxon>
    </lineage>
</organism>
<keyword evidence="2" id="KW-1185">Reference proteome</keyword>
<accession>A0AAD7TMQ9</accession>
<evidence type="ECO:0000313" key="1">
    <source>
        <dbReference type="EMBL" id="KAJ8463716.1"/>
    </source>
</evidence>
<dbReference type="EMBL" id="JAPEVG010000376">
    <property type="protein sequence ID" value="KAJ8463716.1"/>
    <property type="molecule type" value="Genomic_DNA"/>
</dbReference>
<evidence type="ECO:0000313" key="2">
    <source>
        <dbReference type="Proteomes" id="UP001215151"/>
    </source>
</evidence>
<comment type="caution">
    <text evidence="1">The sequence shown here is derived from an EMBL/GenBank/DDBJ whole genome shotgun (WGS) entry which is preliminary data.</text>
</comment>
<protein>
    <submittedName>
        <fullName evidence="1">Uncharacterized protein</fullName>
    </submittedName>
</protein>
<proteinExistence type="predicted"/>
<dbReference type="Proteomes" id="UP001215151">
    <property type="component" value="Unassembled WGS sequence"/>
</dbReference>
<reference evidence="1" key="1">
    <citation type="submission" date="2022-11" db="EMBL/GenBank/DDBJ databases">
        <title>Genome Sequence of Cubamyces cubensis.</title>
        <authorList>
            <person name="Buettner E."/>
        </authorList>
    </citation>
    <scope>NUCLEOTIDE SEQUENCE</scope>
    <source>
        <strain evidence="1">MPL-01</strain>
    </source>
</reference>
<gene>
    <name evidence="1" type="ORF">ONZ51_g10074</name>
</gene>
<name>A0AAD7TMQ9_9APHY</name>
<sequence length="341" mass="36899">MDKLISLCSDVYQLNPSLVLPVLMALGTDVLRRAQAIPDISPLTIGWPEFLLTLLARGRPDLLVEPPCTVINAKSGYARTNRSPVLEHLLRSHTNDSTRGGLTVTFLTTSQRPGTPSFDGVSYAAIAVTAGQLSLATILPLIGQSSENVFKATLAGTLLSNAVSYLLRRHQLKQILSARDVPEKRRDITCITSGNGSAEAVVIVTEGGGVRIEDLAASRANDLGSGTTLAIASLITLWTIFLLSLTTLDRVDAWWMLAQCGIGAAYTVFAARQWRGGSALGFRFTEKKVVRADKVMETLMKAEEIEPGVGSTLLPIYFPGPLRPDEELWWAERKQAPKAAM</sequence>